<keyword evidence="3" id="KW-0560">Oxidoreductase</keyword>
<dbReference type="PANTHER" id="PTHR42783">
    <property type="entry name" value="GLUTAMATE SYNTHASE [NADPH] SMALL CHAIN"/>
    <property type="match status" value="1"/>
</dbReference>
<comment type="caution">
    <text evidence="3">The sequence shown here is derived from an EMBL/GenBank/DDBJ whole genome shotgun (WGS) entry which is preliminary data.</text>
</comment>
<evidence type="ECO:0000313" key="3">
    <source>
        <dbReference type="EMBL" id="RFU95902.1"/>
    </source>
</evidence>
<dbReference type="Pfam" id="PF14691">
    <property type="entry name" value="Fer4_20"/>
    <property type="match status" value="1"/>
</dbReference>
<dbReference type="InterPro" id="IPR009051">
    <property type="entry name" value="Helical_ferredxn"/>
</dbReference>
<dbReference type="InterPro" id="IPR023753">
    <property type="entry name" value="FAD/NAD-binding_dom"/>
</dbReference>
<dbReference type="EMBL" id="QUWK01000002">
    <property type="protein sequence ID" value="RFU95902.1"/>
    <property type="molecule type" value="Genomic_DNA"/>
</dbReference>
<sequence>MHVTKEVLDAQAKALLEQLNDTPLRPKDRAKIPLQEMPSQAPEVRVCNMEEVALGYTENQVRLEAMRCIQCKNQPCIAGCPVSIDIPAFIAEAAKGDYGKSVEIIKESSLLPSICGRVCPQEVQCQKFCTVGKMHKDVEQSVSIGRIERFVADYAREHGLEKIPSIKPDSGRKVAVVGSGPASISAAADLRREGHTVMMFEALHKAGGVLVYGIPEFRLPKKIVEHELQNLKDMGVEIRPNYLVGKTRKIADLMEKDGFDAVFVGSGAGLPKFLGIEGENYVGVFSANEYLTRSNLMKAYAVGKSQTPLYRSKNVAVFGGGNVAMDAARTAKRLGAEEVIVVYRRTEVEMPARREEVTHAKEEGIKFLFLHAPLKITANEKGRVNGVELITCELGEPDASGRRRPVEIPGSEKIYDFDTAIIAIGNDSNPLIKATTDGIEVNRRGNFIVNEETCETTLKGVYAGGDIVLGAATVILAMGQGRRAAKAMNTYLKGLA</sequence>
<feature type="domain" description="FAD/NAD(P)-binding" evidence="1">
    <location>
        <begin position="173"/>
        <end position="481"/>
    </location>
</feature>
<reference evidence="4" key="1">
    <citation type="submission" date="2018-08" db="EMBL/GenBank/DDBJ databases">
        <authorList>
            <person name="Grouzdev D.S."/>
            <person name="Krutkina M.S."/>
        </authorList>
    </citation>
    <scope>NUCLEOTIDE SEQUENCE [LARGE SCALE GENOMIC DNA]</scope>
    <source>
        <strain evidence="4">4-11</strain>
    </source>
</reference>
<dbReference type="SUPFAM" id="SSF46548">
    <property type="entry name" value="alpha-helical ferredoxin"/>
    <property type="match status" value="1"/>
</dbReference>
<proteinExistence type="predicted"/>
<dbReference type="GO" id="GO:0004355">
    <property type="term" value="F:glutamate synthase (NADPH) activity"/>
    <property type="evidence" value="ECO:0007669"/>
    <property type="project" value="UniProtKB-EC"/>
</dbReference>
<dbReference type="PRINTS" id="PR00419">
    <property type="entry name" value="ADXRDTASE"/>
</dbReference>
<name>A0A372MJE0_9SPIR</name>
<dbReference type="InterPro" id="IPR036188">
    <property type="entry name" value="FAD/NAD-bd_sf"/>
</dbReference>
<dbReference type="NCBIfam" id="TIGR01316">
    <property type="entry name" value="gltA"/>
    <property type="match status" value="1"/>
</dbReference>
<dbReference type="Gene3D" id="1.10.1060.10">
    <property type="entry name" value="Alpha-helical ferredoxin"/>
    <property type="match status" value="1"/>
</dbReference>
<gene>
    <name evidence="3" type="primary">gltA</name>
    <name evidence="3" type="ORF">DYP60_02555</name>
</gene>
<keyword evidence="4" id="KW-1185">Reference proteome</keyword>
<feature type="domain" description="Dihydroprymidine dehydrogenase" evidence="2">
    <location>
        <begin position="46"/>
        <end position="159"/>
    </location>
</feature>
<evidence type="ECO:0000259" key="1">
    <source>
        <dbReference type="Pfam" id="PF07992"/>
    </source>
</evidence>
<evidence type="ECO:0000313" key="4">
    <source>
        <dbReference type="Proteomes" id="UP000264002"/>
    </source>
</evidence>
<dbReference type="Proteomes" id="UP000264002">
    <property type="component" value="Unassembled WGS sequence"/>
</dbReference>
<dbReference type="EC" id="1.4.1.13" evidence="3"/>
<organism evidence="3 4">
    <name type="scientific">Sphaerochaeta halotolerans</name>
    <dbReference type="NCBI Taxonomy" id="2293840"/>
    <lineage>
        <taxon>Bacteria</taxon>
        <taxon>Pseudomonadati</taxon>
        <taxon>Spirochaetota</taxon>
        <taxon>Spirochaetia</taxon>
        <taxon>Spirochaetales</taxon>
        <taxon>Sphaerochaetaceae</taxon>
        <taxon>Sphaerochaeta</taxon>
    </lineage>
</organism>
<reference evidence="3 4" key="2">
    <citation type="submission" date="2018-09" db="EMBL/GenBank/DDBJ databases">
        <title>Genome of Sphaerochaeta halotolerans strain 4-11.</title>
        <authorList>
            <person name="Nazina T.N."/>
            <person name="Sokolova D.S."/>
        </authorList>
    </citation>
    <scope>NUCLEOTIDE SEQUENCE [LARGE SCALE GENOMIC DNA]</scope>
    <source>
        <strain evidence="3 4">4-11</strain>
    </source>
</reference>
<dbReference type="AlphaFoldDB" id="A0A372MJE0"/>
<evidence type="ECO:0000259" key="2">
    <source>
        <dbReference type="Pfam" id="PF14691"/>
    </source>
</evidence>
<dbReference type="GO" id="GO:0051536">
    <property type="term" value="F:iron-sulfur cluster binding"/>
    <property type="evidence" value="ECO:0007669"/>
    <property type="project" value="InterPro"/>
</dbReference>
<dbReference type="Gene3D" id="3.50.50.60">
    <property type="entry name" value="FAD/NAD(P)-binding domain"/>
    <property type="match status" value="2"/>
</dbReference>
<dbReference type="SUPFAM" id="SSF51971">
    <property type="entry name" value="Nucleotide-binding domain"/>
    <property type="match status" value="1"/>
</dbReference>
<dbReference type="InterPro" id="IPR006004">
    <property type="entry name" value="SudA-like"/>
</dbReference>
<dbReference type="RefSeq" id="WP_117329301.1">
    <property type="nucleotide sequence ID" value="NZ_QUWK01000002.1"/>
</dbReference>
<accession>A0A372MJE0</accession>
<dbReference type="Pfam" id="PF07992">
    <property type="entry name" value="Pyr_redox_2"/>
    <property type="match status" value="1"/>
</dbReference>
<dbReference type="PANTHER" id="PTHR42783:SF3">
    <property type="entry name" value="GLUTAMATE SYNTHASE [NADPH] SMALL CHAIN-RELATED"/>
    <property type="match status" value="1"/>
</dbReference>
<dbReference type="OrthoDB" id="9803192at2"/>
<protein>
    <submittedName>
        <fullName evidence="3">NADPH-dependent glutamate synthase</fullName>
        <ecNumber evidence="3">1.4.1.13</ecNumber>
    </submittedName>
</protein>
<dbReference type="InterPro" id="IPR028261">
    <property type="entry name" value="DPD_II"/>
</dbReference>